<accession>E4WUL5</accession>
<dbReference type="OrthoDB" id="10514768at2759"/>
<dbReference type="AlphaFoldDB" id="E4WUL5"/>
<protein>
    <submittedName>
        <fullName evidence="2">Uncharacterized protein</fullName>
    </submittedName>
</protein>
<feature type="compositionally biased region" description="Low complexity" evidence="1">
    <location>
        <begin position="291"/>
        <end position="302"/>
    </location>
</feature>
<feature type="region of interest" description="Disordered" evidence="1">
    <location>
        <begin position="48"/>
        <end position="136"/>
    </location>
</feature>
<feature type="compositionally biased region" description="Polar residues" evidence="1">
    <location>
        <begin position="501"/>
        <end position="513"/>
    </location>
</feature>
<gene>
    <name evidence="2" type="ORF">GSOID_T00009316001</name>
</gene>
<name>E4WUL5_OIKDI</name>
<organism evidence="2">
    <name type="scientific">Oikopleura dioica</name>
    <name type="common">Tunicate</name>
    <dbReference type="NCBI Taxonomy" id="34765"/>
    <lineage>
        <taxon>Eukaryota</taxon>
        <taxon>Metazoa</taxon>
        <taxon>Chordata</taxon>
        <taxon>Tunicata</taxon>
        <taxon>Appendicularia</taxon>
        <taxon>Copelata</taxon>
        <taxon>Oikopleuridae</taxon>
        <taxon>Oikopleura</taxon>
    </lineage>
</organism>
<evidence type="ECO:0000313" key="3">
    <source>
        <dbReference type="Proteomes" id="UP000001307"/>
    </source>
</evidence>
<reference evidence="2" key="1">
    <citation type="journal article" date="2010" name="Science">
        <title>Plasticity of animal genome architecture unmasked by rapid evolution of a pelagic tunicate.</title>
        <authorList>
            <person name="Denoeud F."/>
            <person name="Henriet S."/>
            <person name="Mungpakdee S."/>
            <person name="Aury J.M."/>
            <person name="Da Silva C."/>
            <person name="Brinkmann H."/>
            <person name="Mikhaleva J."/>
            <person name="Olsen L.C."/>
            <person name="Jubin C."/>
            <person name="Canestro C."/>
            <person name="Bouquet J.M."/>
            <person name="Danks G."/>
            <person name="Poulain J."/>
            <person name="Campsteijn C."/>
            <person name="Adamski M."/>
            <person name="Cross I."/>
            <person name="Yadetie F."/>
            <person name="Muffato M."/>
            <person name="Louis A."/>
            <person name="Butcher S."/>
            <person name="Tsagkogeorga G."/>
            <person name="Konrad A."/>
            <person name="Singh S."/>
            <person name="Jensen M.F."/>
            <person name="Cong E.H."/>
            <person name="Eikeseth-Otteraa H."/>
            <person name="Noel B."/>
            <person name="Anthouard V."/>
            <person name="Porcel B.M."/>
            <person name="Kachouri-Lafond R."/>
            <person name="Nishino A."/>
            <person name="Ugolini M."/>
            <person name="Chourrout P."/>
            <person name="Nishida H."/>
            <person name="Aasland R."/>
            <person name="Huzurbazar S."/>
            <person name="Westhof E."/>
            <person name="Delsuc F."/>
            <person name="Lehrach H."/>
            <person name="Reinhardt R."/>
            <person name="Weissenbach J."/>
            <person name="Roy S.W."/>
            <person name="Artiguenave F."/>
            <person name="Postlethwait J.H."/>
            <person name="Manak J.R."/>
            <person name="Thompson E.M."/>
            <person name="Jaillon O."/>
            <person name="Du Pasquier L."/>
            <person name="Boudinot P."/>
            <person name="Liberles D.A."/>
            <person name="Volff J.N."/>
            <person name="Philippe H."/>
            <person name="Lenhard B."/>
            <person name="Roest Crollius H."/>
            <person name="Wincker P."/>
            <person name="Chourrout D."/>
        </authorList>
    </citation>
    <scope>NUCLEOTIDE SEQUENCE [LARGE SCALE GENOMIC DNA]</scope>
</reference>
<feature type="compositionally biased region" description="Low complexity" evidence="1">
    <location>
        <begin position="192"/>
        <end position="216"/>
    </location>
</feature>
<feature type="region of interest" description="Disordered" evidence="1">
    <location>
        <begin position="149"/>
        <end position="317"/>
    </location>
</feature>
<evidence type="ECO:0000256" key="1">
    <source>
        <dbReference type="SAM" id="MobiDB-lite"/>
    </source>
</evidence>
<feature type="compositionally biased region" description="Polar residues" evidence="1">
    <location>
        <begin position="111"/>
        <end position="124"/>
    </location>
</feature>
<feature type="region of interest" description="Disordered" evidence="1">
    <location>
        <begin position="1"/>
        <end position="24"/>
    </location>
</feature>
<sequence length="529" mass="56654">MEPQPVATSEPIHSPTASKKNEDLQVNKNFGIKLGDKGNGQIKILGKITEVTVKNNSSPSVKTEPKRENAASPRSNSPPQLDYLSDRSRSPSPEASKPEKIPQKALKRTASVESQGKSAAQKASKQGILGRGIPIGNLGNVVASVSVPNRRLSNGSQPSKSARQTVAANNNPKRVSRPAPIKTPSPLKVPQSSSRPIVSTPTSVPVPTSSPQTTPTNQSNFKPINMAGRTIFAPNMVKSLVSPKSAQNGRQPIPSPTNLKQVKTNNVNPRPVQKAGPSGNNIQRPASTTKSNPSARPSSRPNIRPPPPPPTVATRAPAPVSLPQQQRAFHRAPRPIVSQVSTYLGPRIVSRPVGRPPLYQSNQGMKGNPRARNAQQPQPALDPNLVDIVRVRPNKKSGHHKYPPPTLVEGGSTKWGANIKTIKMADGVTCGIKVQSQSLYQKVSITNSKLREVKRAIADEFVQDTKKKKVPQEARQIKPMMADMSSGNLVPVKVERPKTSPPHSSKGMSSGASTLAPKATTPIKECCLK</sequence>
<evidence type="ECO:0000313" key="2">
    <source>
        <dbReference type="EMBL" id="CBY21545.1"/>
    </source>
</evidence>
<dbReference type="Proteomes" id="UP000001307">
    <property type="component" value="Unassembled WGS sequence"/>
</dbReference>
<proteinExistence type="predicted"/>
<feature type="region of interest" description="Disordered" evidence="1">
    <location>
        <begin position="348"/>
        <end position="382"/>
    </location>
</feature>
<dbReference type="EMBL" id="FN653017">
    <property type="protein sequence ID" value="CBY21545.1"/>
    <property type="molecule type" value="Genomic_DNA"/>
</dbReference>
<feature type="compositionally biased region" description="Polar residues" evidence="1">
    <location>
        <begin position="278"/>
        <end position="290"/>
    </location>
</feature>
<feature type="region of interest" description="Disordered" evidence="1">
    <location>
        <begin position="483"/>
        <end position="529"/>
    </location>
</feature>
<feature type="compositionally biased region" description="Polar residues" evidence="1">
    <location>
        <begin position="242"/>
        <end position="268"/>
    </location>
</feature>
<dbReference type="InParanoid" id="E4WUL5"/>
<keyword evidence="3" id="KW-1185">Reference proteome</keyword>
<feature type="compositionally biased region" description="Polar residues" evidence="1">
    <location>
        <begin position="151"/>
        <end position="173"/>
    </location>
</feature>
<feature type="compositionally biased region" description="Polar residues" evidence="1">
    <location>
        <begin position="52"/>
        <end position="61"/>
    </location>
</feature>